<dbReference type="EMBL" id="CM023482">
    <property type="protein sequence ID" value="KAH6938318.1"/>
    <property type="molecule type" value="Genomic_DNA"/>
</dbReference>
<comment type="caution">
    <text evidence="1">The sequence shown here is derived from an EMBL/GenBank/DDBJ whole genome shotgun (WGS) entry which is preliminary data.</text>
</comment>
<reference evidence="1" key="1">
    <citation type="submission" date="2020-05" db="EMBL/GenBank/DDBJ databases">
        <title>Large-scale comparative analyses of tick genomes elucidate their genetic diversity and vector capacities.</title>
        <authorList>
            <person name="Jia N."/>
            <person name="Wang J."/>
            <person name="Shi W."/>
            <person name="Du L."/>
            <person name="Sun Y."/>
            <person name="Zhan W."/>
            <person name="Jiang J."/>
            <person name="Wang Q."/>
            <person name="Zhang B."/>
            <person name="Ji P."/>
            <person name="Sakyi L.B."/>
            <person name="Cui X."/>
            <person name="Yuan T."/>
            <person name="Jiang B."/>
            <person name="Yang W."/>
            <person name="Lam T.T.-Y."/>
            <person name="Chang Q."/>
            <person name="Ding S."/>
            <person name="Wang X."/>
            <person name="Zhu J."/>
            <person name="Ruan X."/>
            <person name="Zhao L."/>
            <person name="Wei J."/>
            <person name="Que T."/>
            <person name="Du C."/>
            <person name="Cheng J."/>
            <person name="Dai P."/>
            <person name="Han X."/>
            <person name="Huang E."/>
            <person name="Gao Y."/>
            <person name="Liu J."/>
            <person name="Shao H."/>
            <person name="Ye R."/>
            <person name="Li L."/>
            <person name="Wei W."/>
            <person name="Wang X."/>
            <person name="Wang C."/>
            <person name="Yang T."/>
            <person name="Huo Q."/>
            <person name="Li W."/>
            <person name="Guo W."/>
            <person name="Chen H."/>
            <person name="Zhou L."/>
            <person name="Ni X."/>
            <person name="Tian J."/>
            <person name="Zhou Y."/>
            <person name="Sheng Y."/>
            <person name="Liu T."/>
            <person name="Pan Y."/>
            <person name="Xia L."/>
            <person name="Li J."/>
            <person name="Zhao F."/>
            <person name="Cao W."/>
        </authorList>
    </citation>
    <scope>NUCLEOTIDE SEQUENCE</scope>
    <source>
        <strain evidence="1">Hyas-2018</strain>
    </source>
</reference>
<accession>A0ACB7SUC4</accession>
<proteinExistence type="predicted"/>
<evidence type="ECO:0000313" key="2">
    <source>
        <dbReference type="Proteomes" id="UP000821845"/>
    </source>
</evidence>
<protein>
    <submittedName>
        <fullName evidence="1">Uncharacterized protein</fullName>
    </submittedName>
</protein>
<keyword evidence="2" id="KW-1185">Reference proteome</keyword>
<sequence>MTCRPRSPAFPRARPHGVHYAGHGDEPPERFAPLAVPSSTGGSLHRCAERTRAIASRAPFCLALAVRCRRGVRVCVCGAAAALGPLWETSNSRGGSSACFYFPRRPFVIILGDAETGWTLFRRVYFGAARSVLVRVSQAYLPFLTTPPILRLNLDPFPTLASPPPPLLLLLLPSASLKPESSCDLRDALLLIVRKSQARFT</sequence>
<evidence type="ECO:0000313" key="1">
    <source>
        <dbReference type="EMBL" id="KAH6938318.1"/>
    </source>
</evidence>
<dbReference type="Proteomes" id="UP000821845">
    <property type="component" value="Chromosome 2"/>
</dbReference>
<name>A0ACB7SUC4_HYAAI</name>
<gene>
    <name evidence="1" type="ORF">HPB50_008587</name>
</gene>
<organism evidence="1 2">
    <name type="scientific">Hyalomma asiaticum</name>
    <name type="common">Tick</name>
    <dbReference type="NCBI Taxonomy" id="266040"/>
    <lineage>
        <taxon>Eukaryota</taxon>
        <taxon>Metazoa</taxon>
        <taxon>Ecdysozoa</taxon>
        <taxon>Arthropoda</taxon>
        <taxon>Chelicerata</taxon>
        <taxon>Arachnida</taxon>
        <taxon>Acari</taxon>
        <taxon>Parasitiformes</taxon>
        <taxon>Ixodida</taxon>
        <taxon>Ixodoidea</taxon>
        <taxon>Ixodidae</taxon>
        <taxon>Hyalomminae</taxon>
        <taxon>Hyalomma</taxon>
    </lineage>
</organism>